<evidence type="ECO:0000313" key="2">
    <source>
        <dbReference type="EMBL" id="KAJ1192339.1"/>
    </source>
</evidence>
<dbReference type="AlphaFoldDB" id="A0AAV7UWN8"/>
<keyword evidence="3" id="KW-1185">Reference proteome</keyword>
<dbReference type="EMBL" id="JANPWB010000004">
    <property type="protein sequence ID" value="KAJ1192339.1"/>
    <property type="molecule type" value="Genomic_DNA"/>
</dbReference>
<accession>A0AAV7UWN8</accession>
<organism evidence="2 3">
    <name type="scientific">Pleurodeles waltl</name>
    <name type="common">Iberian ribbed newt</name>
    <dbReference type="NCBI Taxonomy" id="8319"/>
    <lineage>
        <taxon>Eukaryota</taxon>
        <taxon>Metazoa</taxon>
        <taxon>Chordata</taxon>
        <taxon>Craniata</taxon>
        <taxon>Vertebrata</taxon>
        <taxon>Euteleostomi</taxon>
        <taxon>Amphibia</taxon>
        <taxon>Batrachia</taxon>
        <taxon>Caudata</taxon>
        <taxon>Salamandroidea</taxon>
        <taxon>Salamandridae</taxon>
        <taxon>Pleurodelinae</taxon>
        <taxon>Pleurodeles</taxon>
    </lineage>
</organism>
<protein>
    <submittedName>
        <fullName evidence="2">Uncharacterized protein</fullName>
    </submittedName>
</protein>
<gene>
    <name evidence="2" type="ORF">NDU88_001650</name>
</gene>
<comment type="caution">
    <text evidence="2">The sequence shown here is derived from an EMBL/GenBank/DDBJ whole genome shotgun (WGS) entry which is preliminary data.</text>
</comment>
<reference evidence="2" key="1">
    <citation type="journal article" date="2022" name="bioRxiv">
        <title>Sequencing and chromosome-scale assembly of the giantPleurodeles waltlgenome.</title>
        <authorList>
            <person name="Brown T."/>
            <person name="Elewa A."/>
            <person name="Iarovenko S."/>
            <person name="Subramanian E."/>
            <person name="Araus A.J."/>
            <person name="Petzold A."/>
            <person name="Susuki M."/>
            <person name="Suzuki K.-i.T."/>
            <person name="Hayashi T."/>
            <person name="Toyoda A."/>
            <person name="Oliveira C."/>
            <person name="Osipova E."/>
            <person name="Leigh N.D."/>
            <person name="Simon A."/>
            <person name="Yun M.H."/>
        </authorList>
    </citation>
    <scope>NUCLEOTIDE SEQUENCE</scope>
    <source>
        <strain evidence="2">20211129_DDA</strain>
        <tissue evidence="2">Liver</tissue>
    </source>
</reference>
<feature type="region of interest" description="Disordered" evidence="1">
    <location>
        <begin position="1"/>
        <end position="28"/>
    </location>
</feature>
<proteinExistence type="predicted"/>
<evidence type="ECO:0000256" key="1">
    <source>
        <dbReference type="SAM" id="MobiDB-lite"/>
    </source>
</evidence>
<name>A0AAV7UWN8_PLEWA</name>
<feature type="compositionally biased region" description="Basic and acidic residues" evidence="1">
    <location>
        <begin position="1"/>
        <end position="13"/>
    </location>
</feature>
<dbReference type="Proteomes" id="UP001066276">
    <property type="component" value="Chromosome 2_2"/>
</dbReference>
<sequence length="85" mass="9734">MCNETRRKRDARPLESPTRHSNQKLSSFFKRSLPAPLVTRPGNKVAKTRMPPAIAIVEHFPKAKNTLQMEDVQRGRKALICHSEQ</sequence>
<evidence type="ECO:0000313" key="3">
    <source>
        <dbReference type="Proteomes" id="UP001066276"/>
    </source>
</evidence>